<keyword evidence="5" id="KW-0472">Membrane</keyword>
<evidence type="ECO:0000256" key="1">
    <source>
        <dbReference type="ARBA" id="ARBA00022574"/>
    </source>
</evidence>
<evidence type="ECO:0008006" key="8">
    <source>
        <dbReference type="Google" id="ProtNLM"/>
    </source>
</evidence>
<dbReference type="InterPro" id="IPR019775">
    <property type="entry name" value="WD40_repeat_CS"/>
</dbReference>
<accession>A0A2D0NGI6</accession>
<dbReference type="InterPro" id="IPR001680">
    <property type="entry name" value="WD40_rpt"/>
</dbReference>
<evidence type="ECO:0000256" key="3">
    <source>
        <dbReference type="PROSITE-ProRule" id="PRU00221"/>
    </source>
</evidence>
<comment type="caution">
    <text evidence="6">The sequence shown here is derived from an EMBL/GenBank/DDBJ whole genome shotgun (WGS) entry which is preliminary data.</text>
</comment>
<dbReference type="RefSeq" id="WP_099148978.1">
    <property type="nucleotide sequence ID" value="NZ_PDUD01000009.1"/>
</dbReference>
<evidence type="ECO:0000313" key="6">
    <source>
        <dbReference type="EMBL" id="PHN07528.1"/>
    </source>
</evidence>
<evidence type="ECO:0000256" key="2">
    <source>
        <dbReference type="ARBA" id="ARBA00022737"/>
    </source>
</evidence>
<proteinExistence type="predicted"/>
<feature type="transmembrane region" description="Helical" evidence="5">
    <location>
        <begin position="178"/>
        <end position="198"/>
    </location>
</feature>
<keyword evidence="2" id="KW-0677">Repeat</keyword>
<dbReference type="PANTHER" id="PTHR19857:SF8">
    <property type="entry name" value="ANGIO-ASSOCIATED MIGRATORY CELL PROTEIN"/>
    <property type="match status" value="1"/>
</dbReference>
<dbReference type="PROSITE" id="PS50294">
    <property type="entry name" value="WD_REPEATS_REGION"/>
    <property type="match status" value="3"/>
</dbReference>
<organism evidence="6 7">
    <name type="scientific">Flavilitoribacter nigricans (strain ATCC 23147 / DSM 23189 / NBRC 102662 / NCIMB 1420 / SS-2)</name>
    <name type="common">Lewinella nigricans</name>
    <dbReference type="NCBI Taxonomy" id="1122177"/>
    <lineage>
        <taxon>Bacteria</taxon>
        <taxon>Pseudomonadati</taxon>
        <taxon>Bacteroidota</taxon>
        <taxon>Saprospiria</taxon>
        <taxon>Saprospirales</taxon>
        <taxon>Lewinellaceae</taxon>
        <taxon>Flavilitoribacter</taxon>
    </lineage>
</organism>
<evidence type="ECO:0000313" key="7">
    <source>
        <dbReference type="Proteomes" id="UP000223913"/>
    </source>
</evidence>
<feature type="repeat" description="WD" evidence="3">
    <location>
        <begin position="641"/>
        <end position="675"/>
    </location>
</feature>
<protein>
    <recommendedName>
        <fullName evidence="8">WD40 repeat domain-containing protein</fullName>
    </recommendedName>
</protein>
<evidence type="ECO:0000256" key="5">
    <source>
        <dbReference type="SAM" id="Phobius"/>
    </source>
</evidence>
<feature type="repeat" description="WD" evidence="3">
    <location>
        <begin position="687"/>
        <end position="721"/>
    </location>
</feature>
<feature type="repeat" description="WD" evidence="3">
    <location>
        <begin position="399"/>
        <end position="440"/>
    </location>
</feature>
<keyword evidence="1 3" id="KW-0853">WD repeat</keyword>
<dbReference type="Pfam" id="PF00400">
    <property type="entry name" value="WD40"/>
    <property type="match status" value="3"/>
</dbReference>
<dbReference type="PANTHER" id="PTHR19857">
    <property type="entry name" value="MITOCHONDRIAL DIVISION PROTEIN 1-RELATED"/>
    <property type="match status" value="1"/>
</dbReference>
<reference evidence="6 7" key="1">
    <citation type="submission" date="2017-10" db="EMBL/GenBank/DDBJ databases">
        <title>The draft genome sequence of Lewinella nigricans NBRC 102662.</title>
        <authorList>
            <person name="Wang K."/>
        </authorList>
    </citation>
    <scope>NUCLEOTIDE SEQUENCE [LARGE SCALE GENOMIC DNA]</scope>
    <source>
        <strain evidence="6 7">NBRC 102662</strain>
    </source>
</reference>
<dbReference type="SMART" id="SM00320">
    <property type="entry name" value="WD40"/>
    <property type="match status" value="3"/>
</dbReference>
<dbReference type="InterPro" id="IPR051179">
    <property type="entry name" value="WD_repeat_multifunction"/>
</dbReference>
<keyword evidence="5" id="KW-1133">Transmembrane helix</keyword>
<sequence length="788" mass="88941">MPKVINTELLDQLGRPNEMVDEMLDRQIETLETQLGLRAKGVGNRVLSMFLVNGTRVQLSESSIQRELQRQIQLDPATTTRIIKELGDAGILRITSAGRYEIANSFLARRAFQKVESENRVLRTIRATIQDRMSREELLDRQYLNYIDTSLPLIDLTPEETAFIQRSRENVRRRRRRINWIVAGAFLLVLAMAVNTYFNYQSAQSNNEEFQQANEELNKSRAEERRLREEAQEALEQAREAKEAADAAREEAEEAQESAEISALEAEQQRVLADSLRQEAVQDRNRILAQAEKLQELTEQAQRDANRNKALREQAEASEKLAQDALDRSETLNRIITSWNAASRALQIEDARIKTLVTLEAYKLNRDNPAVGDVYHPNIVRALLDAASSFDEDLEFDIATAHDGAVRDIVLHPDGNQFFTTGSDGQIRQWRIQSWNSLGVPELASPRNFDAQPDVVYNQLSVSADGKRLLAAGESRDFHVFHAPDGASVGSVPVEPQDEIFTSGFANSGDFLAAGLDHFFRYDAAGRNLESFPKNRSNKSLIIKDKNGTSVFSVQGQYQEFAYELLIDSLGDGKVGRQEINFYGTPKEVDYGAVAKVDYGQLNDSVALLVIGFTSGRVMFIETNANGDHFLPRSADARKDFKPHQAAISDFAFSNDGKKLAMASYDGTVSVWDLERYADPSYQPVVFDRHPTWVLSVTFAKSDEYIITGCQDGSLHFWNVRPVDYAEFLCEELEATGNAALQQQRKLESISRKSGLIRAFDELSNEDYRRYFGEGTTRRITRSIRVCN</sequence>
<dbReference type="Gene3D" id="2.130.10.10">
    <property type="entry name" value="YVTN repeat-like/Quinoprotein amine dehydrogenase"/>
    <property type="match status" value="2"/>
</dbReference>
<evidence type="ECO:0000256" key="4">
    <source>
        <dbReference type="SAM" id="MobiDB-lite"/>
    </source>
</evidence>
<dbReference type="PROSITE" id="PS50082">
    <property type="entry name" value="WD_REPEATS_2"/>
    <property type="match status" value="3"/>
</dbReference>
<dbReference type="PROSITE" id="PS00678">
    <property type="entry name" value="WD_REPEATS_1"/>
    <property type="match status" value="2"/>
</dbReference>
<dbReference type="InterPro" id="IPR015943">
    <property type="entry name" value="WD40/YVTN_repeat-like_dom_sf"/>
</dbReference>
<dbReference type="AlphaFoldDB" id="A0A2D0NGI6"/>
<feature type="compositionally biased region" description="Basic and acidic residues" evidence="4">
    <location>
        <begin position="216"/>
        <end position="250"/>
    </location>
</feature>
<keyword evidence="5" id="KW-0812">Transmembrane</keyword>
<dbReference type="OrthoDB" id="414967at2"/>
<dbReference type="InterPro" id="IPR036322">
    <property type="entry name" value="WD40_repeat_dom_sf"/>
</dbReference>
<gene>
    <name evidence="6" type="ORF">CRP01_05350</name>
</gene>
<keyword evidence="7" id="KW-1185">Reference proteome</keyword>
<name>A0A2D0NGI6_FLAN2</name>
<dbReference type="Proteomes" id="UP000223913">
    <property type="component" value="Unassembled WGS sequence"/>
</dbReference>
<dbReference type="SUPFAM" id="SSF50978">
    <property type="entry name" value="WD40 repeat-like"/>
    <property type="match status" value="1"/>
</dbReference>
<feature type="region of interest" description="Disordered" evidence="4">
    <location>
        <begin position="209"/>
        <end position="263"/>
    </location>
</feature>
<dbReference type="EMBL" id="PDUD01000009">
    <property type="protein sequence ID" value="PHN07528.1"/>
    <property type="molecule type" value="Genomic_DNA"/>
</dbReference>